<accession>A0ABS2WDS3</accession>
<organism evidence="1 2">
    <name type="scientific">Amphritea pacifica</name>
    <dbReference type="NCBI Taxonomy" id="2811233"/>
    <lineage>
        <taxon>Bacteria</taxon>
        <taxon>Pseudomonadati</taxon>
        <taxon>Pseudomonadota</taxon>
        <taxon>Gammaproteobacteria</taxon>
        <taxon>Oceanospirillales</taxon>
        <taxon>Oceanospirillaceae</taxon>
        <taxon>Amphritea</taxon>
    </lineage>
</organism>
<dbReference type="EMBL" id="JAFFZP010000059">
    <property type="protein sequence ID" value="MBN0989849.1"/>
    <property type="molecule type" value="Genomic_DNA"/>
</dbReference>
<feature type="non-terminal residue" evidence="1">
    <location>
        <position position="1"/>
    </location>
</feature>
<name>A0ABS2WDS3_9GAMM</name>
<sequence>YAWIKDNRHRRLDHWMPQLKCKIAGFRNYFALPDNSLSVGRIYGHILNSLYIWLNRRSGRKSYTWSGMKEMLRYFGIQPMRVSKRVIAVDWY</sequence>
<proteinExistence type="predicted"/>
<protein>
    <recommendedName>
        <fullName evidence="3">Group II intron reverse transcriptase/maturase</fullName>
    </recommendedName>
</protein>
<evidence type="ECO:0000313" key="2">
    <source>
        <dbReference type="Proteomes" id="UP000760472"/>
    </source>
</evidence>
<evidence type="ECO:0008006" key="3">
    <source>
        <dbReference type="Google" id="ProtNLM"/>
    </source>
</evidence>
<dbReference type="Proteomes" id="UP000760472">
    <property type="component" value="Unassembled WGS sequence"/>
</dbReference>
<comment type="caution">
    <text evidence="1">The sequence shown here is derived from an EMBL/GenBank/DDBJ whole genome shotgun (WGS) entry which is preliminary data.</text>
</comment>
<keyword evidence="2" id="KW-1185">Reference proteome</keyword>
<gene>
    <name evidence="1" type="ORF">JW498_21015</name>
</gene>
<evidence type="ECO:0000313" key="1">
    <source>
        <dbReference type="EMBL" id="MBN0989849.1"/>
    </source>
</evidence>
<reference evidence="1 2" key="1">
    <citation type="submission" date="2021-02" db="EMBL/GenBank/DDBJ databases">
        <title>A novel species of genus Amphritea isolated from a fishpond in China.</title>
        <authorList>
            <person name="Lu H."/>
        </authorList>
    </citation>
    <scope>NUCLEOTIDE SEQUENCE [LARGE SCALE GENOMIC DNA]</scope>
    <source>
        <strain evidence="1 2">RP18W</strain>
    </source>
</reference>